<feature type="compositionally biased region" description="Acidic residues" evidence="2">
    <location>
        <begin position="82"/>
        <end position="99"/>
    </location>
</feature>
<dbReference type="InterPro" id="IPR001878">
    <property type="entry name" value="Znf_CCHC"/>
</dbReference>
<dbReference type="GO" id="GO:0003676">
    <property type="term" value="F:nucleic acid binding"/>
    <property type="evidence" value="ECO:0007669"/>
    <property type="project" value="InterPro"/>
</dbReference>
<feature type="compositionally biased region" description="Acidic residues" evidence="2">
    <location>
        <begin position="173"/>
        <end position="190"/>
    </location>
</feature>
<keyword evidence="5" id="KW-1185">Reference proteome</keyword>
<feature type="region of interest" description="Disordered" evidence="2">
    <location>
        <begin position="173"/>
        <end position="198"/>
    </location>
</feature>
<feature type="domain" description="CCHC-type" evidence="3">
    <location>
        <begin position="392"/>
        <end position="408"/>
    </location>
</feature>
<sequence length="472" mass="52896">MQTSIRRRTTKWNPSPVGCFKINVDATCDKSAKVCSAAVVVRNENGLCVGGQRKLHPIVKKKGTQHKVEDSIRMSKAHGEDDGPPDYGDNEQESQEIEGDAPTTQLNIQTDAIIVHRAETEVGEEQPIADDFELEEEEFFGEPEVEKQNTREPEVCSWWAAITDLHIDNDAEDEGLESESDLASGDSDEDSSSKTKLEYNPSTNIADFKWDIGLEFGNVQLLRTAVKEYFIHINAEYKLLANDLEKFRAKCRAPGCPFFVYGHVKGDGKTFRINRLKDTHTCGLVLNNKHIDAQWLAKHFLDQFRMHPNMEYSAFKTMTQNSKFSEAYKAAYEGSVEPMPSPDNWPNKGLNPTFPPSDNILPGRPKKKRKRDADEPPPANASRHSKKGQINRCGNCGQVGHSRRTCKNEAAPQVEKKKGGRPPLKNPTLQTIKRKKRKERQQAREHADGVGSSNTHDAGTSNIVRDSTAQNT</sequence>
<feature type="compositionally biased region" description="Polar residues" evidence="2">
    <location>
        <begin position="451"/>
        <end position="472"/>
    </location>
</feature>
<keyword evidence="1" id="KW-0479">Metal-binding</keyword>
<evidence type="ECO:0000256" key="1">
    <source>
        <dbReference type="PROSITE-ProRule" id="PRU00047"/>
    </source>
</evidence>
<feature type="region of interest" description="Disordered" evidence="2">
    <location>
        <begin position="59"/>
        <end position="101"/>
    </location>
</feature>
<name>A0A7J6GF18_CANSA</name>
<proteinExistence type="predicted"/>
<keyword evidence="1" id="KW-0862">Zinc</keyword>
<evidence type="ECO:0000313" key="5">
    <source>
        <dbReference type="Proteomes" id="UP000583929"/>
    </source>
</evidence>
<accession>A0A7J6GF18</accession>
<dbReference type="PROSITE" id="PS50158">
    <property type="entry name" value="ZF_CCHC"/>
    <property type="match status" value="1"/>
</dbReference>
<evidence type="ECO:0000256" key="2">
    <source>
        <dbReference type="SAM" id="MobiDB-lite"/>
    </source>
</evidence>
<feature type="region of interest" description="Disordered" evidence="2">
    <location>
        <begin position="339"/>
        <end position="472"/>
    </location>
</feature>
<evidence type="ECO:0000313" key="4">
    <source>
        <dbReference type="EMBL" id="KAF4381432.1"/>
    </source>
</evidence>
<dbReference type="GO" id="GO:0008270">
    <property type="term" value="F:zinc ion binding"/>
    <property type="evidence" value="ECO:0007669"/>
    <property type="project" value="UniProtKB-KW"/>
</dbReference>
<organism evidence="4 5">
    <name type="scientific">Cannabis sativa</name>
    <name type="common">Hemp</name>
    <name type="synonym">Marijuana</name>
    <dbReference type="NCBI Taxonomy" id="3483"/>
    <lineage>
        <taxon>Eukaryota</taxon>
        <taxon>Viridiplantae</taxon>
        <taxon>Streptophyta</taxon>
        <taxon>Embryophyta</taxon>
        <taxon>Tracheophyta</taxon>
        <taxon>Spermatophyta</taxon>
        <taxon>Magnoliopsida</taxon>
        <taxon>eudicotyledons</taxon>
        <taxon>Gunneridae</taxon>
        <taxon>Pentapetalae</taxon>
        <taxon>rosids</taxon>
        <taxon>fabids</taxon>
        <taxon>Rosales</taxon>
        <taxon>Cannabaceae</taxon>
        <taxon>Cannabis</taxon>
    </lineage>
</organism>
<dbReference type="Proteomes" id="UP000583929">
    <property type="component" value="Unassembled WGS sequence"/>
</dbReference>
<dbReference type="EMBL" id="JAATIQ010000109">
    <property type="protein sequence ID" value="KAF4381432.1"/>
    <property type="molecule type" value="Genomic_DNA"/>
</dbReference>
<comment type="caution">
    <text evidence="4">The sequence shown here is derived from an EMBL/GenBank/DDBJ whole genome shotgun (WGS) entry which is preliminary data.</text>
</comment>
<dbReference type="Pfam" id="PF03108">
    <property type="entry name" value="DBD_Tnp_Mut"/>
    <property type="match status" value="1"/>
</dbReference>
<keyword evidence="1" id="KW-0863">Zinc-finger</keyword>
<protein>
    <recommendedName>
        <fullName evidence="3">CCHC-type domain-containing protein</fullName>
    </recommendedName>
</protein>
<dbReference type="AlphaFoldDB" id="A0A7J6GF18"/>
<evidence type="ECO:0000259" key="3">
    <source>
        <dbReference type="PROSITE" id="PS50158"/>
    </source>
</evidence>
<feature type="compositionally biased region" description="Basic and acidic residues" evidence="2">
    <location>
        <begin position="66"/>
        <end position="81"/>
    </location>
</feature>
<dbReference type="InterPro" id="IPR004332">
    <property type="entry name" value="Transposase_MuDR"/>
</dbReference>
<reference evidence="4 5" key="1">
    <citation type="journal article" date="2020" name="bioRxiv">
        <title>Sequence and annotation of 42 cannabis genomes reveals extensive copy number variation in cannabinoid synthesis and pathogen resistance genes.</title>
        <authorList>
            <person name="Mckernan K.J."/>
            <person name="Helbert Y."/>
            <person name="Kane L.T."/>
            <person name="Ebling H."/>
            <person name="Zhang L."/>
            <person name="Liu B."/>
            <person name="Eaton Z."/>
            <person name="Mclaughlin S."/>
            <person name="Kingan S."/>
            <person name="Baybayan P."/>
            <person name="Concepcion G."/>
            <person name="Jordan M."/>
            <person name="Riva A."/>
            <person name="Barbazuk W."/>
            <person name="Harkins T."/>
        </authorList>
    </citation>
    <scope>NUCLEOTIDE SEQUENCE [LARGE SCALE GENOMIC DNA]</scope>
    <source>
        <strain evidence="5">cv. Jamaican Lion 4</strain>
        <tissue evidence="4">Leaf</tissue>
    </source>
</reference>
<gene>
    <name evidence="4" type="ORF">G4B88_029787</name>
</gene>